<evidence type="ECO:0000313" key="2">
    <source>
        <dbReference type="EnsemblMetazoa" id="OVOC7261.1"/>
    </source>
</evidence>
<feature type="compositionally biased region" description="Basic and acidic residues" evidence="1">
    <location>
        <begin position="122"/>
        <end position="133"/>
    </location>
</feature>
<organism evidence="2 3">
    <name type="scientific">Onchocerca volvulus</name>
    <dbReference type="NCBI Taxonomy" id="6282"/>
    <lineage>
        <taxon>Eukaryota</taxon>
        <taxon>Metazoa</taxon>
        <taxon>Ecdysozoa</taxon>
        <taxon>Nematoda</taxon>
        <taxon>Chromadorea</taxon>
        <taxon>Rhabditida</taxon>
        <taxon>Spirurina</taxon>
        <taxon>Spiruromorpha</taxon>
        <taxon>Filarioidea</taxon>
        <taxon>Onchocercidae</taxon>
        <taxon>Onchocerca</taxon>
    </lineage>
</organism>
<feature type="region of interest" description="Disordered" evidence="1">
    <location>
        <begin position="155"/>
        <end position="206"/>
    </location>
</feature>
<feature type="region of interest" description="Disordered" evidence="1">
    <location>
        <begin position="1"/>
        <end position="22"/>
    </location>
</feature>
<feature type="region of interest" description="Disordered" evidence="1">
    <location>
        <begin position="102"/>
        <end position="142"/>
    </location>
</feature>
<name>A0A8R1XZV9_ONCVO</name>
<evidence type="ECO:0000313" key="3">
    <source>
        <dbReference type="Proteomes" id="UP000024404"/>
    </source>
</evidence>
<proteinExistence type="predicted"/>
<protein>
    <submittedName>
        <fullName evidence="2">Uncharacterized protein</fullName>
    </submittedName>
</protein>
<dbReference type="EMBL" id="CMVM020000191">
    <property type="status" value="NOT_ANNOTATED_CDS"/>
    <property type="molecule type" value="Genomic_DNA"/>
</dbReference>
<dbReference type="Proteomes" id="UP000024404">
    <property type="component" value="Unassembled WGS sequence"/>
</dbReference>
<dbReference type="OMA" id="WKENVPD"/>
<dbReference type="AlphaFoldDB" id="A0A8R1XZV9"/>
<sequence length="312" mass="35666">MEKEPELTTGRERTRSKEDEEALDKKIAEIRKKNQLIEQRKELVEEDRANFVNEYGKMSLCSEAKGITIYRNGRNLKLKKPKEWDREWDAGKISTENWKENVPDIDNNNRPSAHFFRGFKNRSNDIRKNKSDNYDNSTNNNATLKKVFNGKNEKKLKSFDDGSDGNGNVLRNMNPVSKLKQFHTRQPNRKPSGNYKKPLSESSRKLYSAGQVPLTSATASLSPSTAQHLDTVKMNVSMLEVKKDVETIAENNNNIGKVDNNLQKLSTTIVGTKAALTPPTLFIAEEYEIDDKDITVMEDVKKLIEEILLEMK</sequence>
<reference evidence="3" key="1">
    <citation type="submission" date="2013-10" db="EMBL/GenBank/DDBJ databases">
        <title>Genome sequencing of Onchocerca volvulus.</title>
        <authorList>
            <person name="Cotton J."/>
            <person name="Tsai J."/>
            <person name="Stanley E."/>
            <person name="Tracey A."/>
            <person name="Holroyd N."/>
            <person name="Lustigman S."/>
            <person name="Berriman M."/>
        </authorList>
    </citation>
    <scope>NUCLEOTIDE SEQUENCE</scope>
</reference>
<keyword evidence="3" id="KW-1185">Reference proteome</keyword>
<dbReference type="EnsemblMetazoa" id="OVOC7261.1">
    <property type="protein sequence ID" value="OVOC7261.1"/>
    <property type="gene ID" value="WBGene00244070"/>
</dbReference>
<reference evidence="2" key="2">
    <citation type="submission" date="2022-06" db="UniProtKB">
        <authorList>
            <consortium name="EnsemblMetazoa"/>
        </authorList>
    </citation>
    <scope>IDENTIFICATION</scope>
</reference>
<evidence type="ECO:0000256" key="1">
    <source>
        <dbReference type="SAM" id="MobiDB-lite"/>
    </source>
</evidence>
<accession>A0A8R1XZV9</accession>